<keyword evidence="2" id="KW-1133">Transmembrane helix</keyword>
<evidence type="ECO:0000313" key="3">
    <source>
        <dbReference type="EMBL" id="NYJ16259.1"/>
    </source>
</evidence>
<organism evidence="3 4">
    <name type="scientific">Nesterenkonia sandarakina</name>
    <dbReference type="NCBI Taxonomy" id="272918"/>
    <lineage>
        <taxon>Bacteria</taxon>
        <taxon>Bacillati</taxon>
        <taxon>Actinomycetota</taxon>
        <taxon>Actinomycetes</taxon>
        <taxon>Micrococcales</taxon>
        <taxon>Micrococcaceae</taxon>
        <taxon>Nesterenkonia</taxon>
    </lineage>
</organism>
<evidence type="ECO:0000256" key="2">
    <source>
        <dbReference type="SAM" id="Phobius"/>
    </source>
</evidence>
<evidence type="ECO:0000256" key="1">
    <source>
        <dbReference type="SAM" id="MobiDB-lite"/>
    </source>
</evidence>
<feature type="region of interest" description="Disordered" evidence="1">
    <location>
        <begin position="278"/>
        <end position="308"/>
    </location>
</feature>
<comment type="caution">
    <text evidence="3">The sequence shown here is derived from an EMBL/GenBank/DDBJ whole genome shotgun (WGS) entry which is preliminary data.</text>
</comment>
<feature type="compositionally biased region" description="Polar residues" evidence="1">
    <location>
        <begin position="278"/>
        <end position="289"/>
    </location>
</feature>
<feature type="transmembrane region" description="Helical" evidence="2">
    <location>
        <begin position="236"/>
        <end position="258"/>
    </location>
</feature>
<dbReference type="PANTHER" id="PTHR34219:SF1">
    <property type="entry name" value="PEPSY DOMAIN-CONTAINING PROTEIN"/>
    <property type="match status" value="1"/>
</dbReference>
<keyword evidence="2" id="KW-0812">Transmembrane</keyword>
<accession>A0A7Z0E8A4</accession>
<feature type="transmembrane region" description="Helical" evidence="2">
    <location>
        <begin position="406"/>
        <end position="426"/>
    </location>
</feature>
<proteinExistence type="predicted"/>
<dbReference type="PANTHER" id="PTHR34219">
    <property type="entry name" value="IRON-REGULATED INNER MEMBRANE PROTEIN-RELATED"/>
    <property type="match status" value="1"/>
</dbReference>
<sequence length="503" mass="53888">MTTDTRATEPAEKQPPSSRARLPHEGSPRRQPPWFAPLLRRLHFYAGIFVGPFILIAAATGALYAFSPQIEAALYGDVLEVDGGTDPLPLADQVEAAQLSMGEGAAIAAVRPAAEPGETTRVMFNDEDLAASQHMGVFVDPDTAEVLGQEAVYGSSGSLPFRFDVAQAHRHLFLGDWGRLYSELAASWLAVVVLAGLGLWVSRWVTARRRRSSTTPVKGLLVPDHSRKGYARTRSWHASVGIWLSVGALFLAATGITWSTYGGANVSDARAALSWETPSVQTELEGSSTGDAHAGHDHGSSGSSDAPATGAIDPSLFDEVLTAGRAAGFDSTQLEIITPAEEGQAWSMRDVSLALPAPEVHSVSVNPENLQAHDVLYFDDFPFVAKLAQWGIWLHMGTLFGLANQVLLLGISLGIIAMVIFGYVMWWQRRPRHSGKTLGPAPARGAFRRAPWWGKLLTVGVLGGIGWFLPVLGVSLVVFLVIDLLLGLRARRGASVSRVPGPS</sequence>
<feature type="transmembrane region" description="Helical" evidence="2">
    <location>
        <begin position="44"/>
        <end position="66"/>
    </location>
</feature>
<feature type="compositionally biased region" description="Basic and acidic residues" evidence="1">
    <location>
        <begin position="1"/>
        <end position="12"/>
    </location>
</feature>
<dbReference type="Pfam" id="PF03929">
    <property type="entry name" value="PepSY_TM"/>
    <property type="match status" value="1"/>
</dbReference>
<dbReference type="RefSeq" id="WP_179441236.1">
    <property type="nucleotide sequence ID" value="NZ_BAAALK010000006.1"/>
</dbReference>
<dbReference type="Proteomes" id="UP000560069">
    <property type="component" value="Unassembled WGS sequence"/>
</dbReference>
<reference evidence="3 4" key="1">
    <citation type="submission" date="2020-07" db="EMBL/GenBank/DDBJ databases">
        <title>Sequencing the genomes of 1000 actinobacteria strains.</title>
        <authorList>
            <person name="Klenk H.-P."/>
        </authorList>
    </citation>
    <scope>NUCLEOTIDE SEQUENCE [LARGE SCALE GENOMIC DNA]</scope>
    <source>
        <strain evidence="3 4">DSM 15664</strain>
    </source>
</reference>
<dbReference type="EMBL" id="JACCFQ010000001">
    <property type="protein sequence ID" value="NYJ16259.1"/>
    <property type="molecule type" value="Genomic_DNA"/>
</dbReference>
<feature type="transmembrane region" description="Helical" evidence="2">
    <location>
        <begin position="180"/>
        <end position="201"/>
    </location>
</feature>
<keyword evidence="2" id="KW-0472">Membrane</keyword>
<evidence type="ECO:0000313" key="4">
    <source>
        <dbReference type="Proteomes" id="UP000560069"/>
    </source>
</evidence>
<dbReference type="InterPro" id="IPR005625">
    <property type="entry name" value="PepSY-ass_TM"/>
</dbReference>
<dbReference type="AlphaFoldDB" id="A0A7Z0E8A4"/>
<name>A0A7Z0E8A4_9MICC</name>
<gene>
    <name evidence="3" type="ORF">HNR11_000793</name>
</gene>
<protein>
    <submittedName>
        <fullName evidence="3">Putative iron-regulated membrane protein</fullName>
    </submittedName>
</protein>
<feature type="region of interest" description="Disordered" evidence="1">
    <location>
        <begin position="1"/>
        <end position="30"/>
    </location>
</feature>
<keyword evidence="4" id="KW-1185">Reference proteome</keyword>
<feature type="transmembrane region" description="Helical" evidence="2">
    <location>
        <begin position="456"/>
        <end position="482"/>
    </location>
</feature>